<dbReference type="PANTHER" id="PTHR48111">
    <property type="entry name" value="REGULATOR OF RPOS"/>
    <property type="match status" value="1"/>
</dbReference>
<evidence type="ECO:0000313" key="9">
    <source>
        <dbReference type="Proteomes" id="UP000184139"/>
    </source>
</evidence>
<protein>
    <submittedName>
        <fullName evidence="8">Response regulator receiver domain-containing protein</fullName>
    </submittedName>
</protein>
<evidence type="ECO:0000313" key="8">
    <source>
        <dbReference type="EMBL" id="SHH96162.1"/>
    </source>
</evidence>
<evidence type="ECO:0000256" key="1">
    <source>
        <dbReference type="ARBA" id="ARBA00022553"/>
    </source>
</evidence>
<accession>A0A1M5X938</accession>
<dbReference type="FunFam" id="3.40.50.2300:FF:000001">
    <property type="entry name" value="DNA-binding response regulator PhoB"/>
    <property type="match status" value="1"/>
</dbReference>
<dbReference type="AlphaFoldDB" id="A0A1M5X938"/>
<evidence type="ECO:0000256" key="4">
    <source>
        <dbReference type="ARBA" id="ARBA00023125"/>
    </source>
</evidence>
<feature type="domain" description="Response regulatory" evidence="7">
    <location>
        <begin position="3"/>
        <end position="115"/>
    </location>
</feature>
<dbReference type="OrthoDB" id="9788090at2"/>
<gene>
    <name evidence="8" type="ORF">SAMN02745124_02861</name>
</gene>
<dbReference type="STRING" id="1121409.SAMN02745124_02861"/>
<keyword evidence="5" id="KW-0804">Transcription</keyword>
<feature type="modified residue" description="4-aspartylphosphate" evidence="6">
    <location>
        <position position="52"/>
    </location>
</feature>
<dbReference type="Proteomes" id="UP000184139">
    <property type="component" value="Unassembled WGS sequence"/>
</dbReference>
<sequence>MKKLLIVDDDESIQLLYQEEFKEEGYEVAEALNGESALEQFKQSPPDLVVLDIQMPGLNGIEVLRQMKMLNAAIPVIINSAYNEYKQDLGAWASDEYVVKSSDMSELKTAVRRLVG</sequence>
<dbReference type="SMART" id="SM00448">
    <property type="entry name" value="REC"/>
    <property type="match status" value="1"/>
</dbReference>
<keyword evidence="1 6" id="KW-0597">Phosphoprotein</keyword>
<dbReference type="RefSeq" id="WP_073377167.1">
    <property type="nucleotide sequence ID" value="NZ_FQXS01000018.1"/>
</dbReference>
<evidence type="ECO:0000256" key="3">
    <source>
        <dbReference type="ARBA" id="ARBA00023015"/>
    </source>
</evidence>
<dbReference type="InterPro" id="IPR039420">
    <property type="entry name" value="WalR-like"/>
</dbReference>
<dbReference type="InterPro" id="IPR011006">
    <property type="entry name" value="CheY-like_superfamily"/>
</dbReference>
<dbReference type="GO" id="GO:0005829">
    <property type="term" value="C:cytosol"/>
    <property type="evidence" value="ECO:0007669"/>
    <property type="project" value="TreeGrafter"/>
</dbReference>
<proteinExistence type="predicted"/>
<dbReference type="CDD" id="cd17554">
    <property type="entry name" value="REC_TrrA-like"/>
    <property type="match status" value="1"/>
</dbReference>
<dbReference type="GO" id="GO:0032993">
    <property type="term" value="C:protein-DNA complex"/>
    <property type="evidence" value="ECO:0007669"/>
    <property type="project" value="TreeGrafter"/>
</dbReference>
<dbReference type="GO" id="GO:0000976">
    <property type="term" value="F:transcription cis-regulatory region binding"/>
    <property type="evidence" value="ECO:0007669"/>
    <property type="project" value="TreeGrafter"/>
</dbReference>
<keyword evidence="3" id="KW-0805">Transcription regulation</keyword>
<name>A0A1M5X938_9BACT</name>
<dbReference type="GO" id="GO:0006355">
    <property type="term" value="P:regulation of DNA-templated transcription"/>
    <property type="evidence" value="ECO:0007669"/>
    <property type="project" value="TreeGrafter"/>
</dbReference>
<dbReference type="Gene3D" id="3.40.50.2300">
    <property type="match status" value="1"/>
</dbReference>
<dbReference type="InterPro" id="IPR001789">
    <property type="entry name" value="Sig_transdc_resp-reg_receiver"/>
</dbReference>
<keyword evidence="9" id="KW-1185">Reference proteome</keyword>
<dbReference type="Pfam" id="PF00072">
    <property type="entry name" value="Response_reg"/>
    <property type="match status" value="1"/>
</dbReference>
<keyword evidence="4" id="KW-0238">DNA-binding</keyword>
<evidence type="ECO:0000256" key="6">
    <source>
        <dbReference type="PROSITE-ProRule" id="PRU00169"/>
    </source>
</evidence>
<keyword evidence="2" id="KW-0902">Two-component regulatory system</keyword>
<dbReference type="PANTHER" id="PTHR48111:SF50">
    <property type="entry name" value="KDP OPERON TRANSCRIPTIONAL REGULATORY PROTEIN KDPE"/>
    <property type="match status" value="1"/>
</dbReference>
<dbReference type="GO" id="GO:0000156">
    <property type="term" value="F:phosphorelay response regulator activity"/>
    <property type="evidence" value="ECO:0007669"/>
    <property type="project" value="TreeGrafter"/>
</dbReference>
<evidence type="ECO:0000259" key="7">
    <source>
        <dbReference type="PROSITE" id="PS50110"/>
    </source>
</evidence>
<dbReference type="PROSITE" id="PS50110">
    <property type="entry name" value="RESPONSE_REGULATORY"/>
    <property type="match status" value="1"/>
</dbReference>
<dbReference type="SUPFAM" id="SSF52172">
    <property type="entry name" value="CheY-like"/>
    <property type="match status" value="1"/>
</dbReference>
<dbReference type="EMBL" id="FQXS01000018">
    <property type="protein sequence ID" value="SHH96162.1"/>
    <property type="molecule type" value="Genomic_DNA"/>
</dbReference>
<organism evidence="8 9">
    <name type="scientific">Desulfofustis glycolicus DSM 9705</name>
    <dbReference type="NCBI Taxonomy" id="1121409"/>
    <lineage>
        <taxon>Bacteria</taxon>
        <taxon>Pseudomonadati</taxon>
        <taxon>Thermodesulfobacteriota</taxon>
        <taxon>Desulfobulbia</taxon>
        <taxon>Desulfobulbales</taxon>
        <taxon>Desulfocapsaceae</taxon>
        <taxon>Desulfofustis</taxon>
    </lineage>
</organism>
<evidence type="ECO:0000256" key="5">
    <source>
        <dbReference type="ARBA" id="ARBA00023163"/>
    </source>
</evidence>
<reference evidence="8 9" key="1">
    <citation type="submission" date="2016-11" db="EMBL/GenBank/DDBJ databases">
        <authorList>
            <person name="Jaros S."/>
            <person name="Januszkiewicz K."/>
            <person name="Wedrychowicz H."/>
        </authorList>
    </citation>
    <scope>NUCLEOTIDE SEQUENCE [LARGE SCALE GENOMIC DNA]</scope>
    <source>
        <strain evidence="8 9">DSM 9705</strain>
    </source>
</reference>
<evidence type="ECO:0000256" key="2">
    <source>
        <dbReference type="ARBA" id="ARBA00023012"/>
    </source>
</evidence>